<feature type="compositionally biased region" description="Basic and acidic residues" evidence="1">
    <location>
        <begin position="151"/>
        <end position="200"/>
    </location>
</feature>
<keyword evidence="3" id="KW-1185">Reference proteome</keyword>
<name>A0ABS5MAK3_9BACI</name>
<dbReference type="RefSeq" id="WP_211741167.1">
    <property type="nucleotide sequence ID" value="NZ_JAGXBY010000001.1"/>
</dbReference>
<evidence type="ECO:0000313" key="2">
    <source>
        <dbReference type="EMBL" id="MBS3679347.1"/>
    </source>
</evidence>
<feature type="compositionally biased region" description="Acidic residues" evidence="1">
    <location>
        <begin position="81"/>
        <end position="105"/>
    </location>
</feature>
<feature type="region of interest" description="Disordered" evidence="1">
    <location>
        <begin position="81"/>
        <end position="241"/>
    </location>
</feature>
<gene>
    <name evidence="2" type="ORF">KGF86_03865</name>
</gene>
<dbReference type="EMBL" id="JAGXBY010000001">
    <property type="protein sequence ID" value="MBS3679347.1"/>
    <property type="molecule type" value="Genomic_DNA"/>
</dbReference>
<evidence type="ECO:0000256" key="1">
    <source>
        <dbReference type="SAM" id="MobiDB-lite"/>
    </source>
</evidence>
<feature type="compositionally biased region" description="Basic and acidic residues" evidence="1">
    <location>
        <begin position="130"/>
        <end position="139"/>
    </location>
</feature>
<proteinExistence type="predicted"/>
<dbReference type="Proteomes" id="UP000681870">
    <property type="component" value="Unassembled WGS sequence"/>
</dbReference>
<evidence type="ECO:0000313" key="3">
    <source>
        <dbReference type="Proteomes" id="UP000681870"/>
    </source>
</evidence>
<comment type="caution">
    <text evidence="2">The sequence shown here is derived from an EMBL/GenBank/DDBJ whole genome shotgun (WGS) entry which is preliminary data.</text>
</comment>
<organism evidence="2 3">
    <name type="scientific">Ornithinibacillus massiliensis</name>
    <dbReference type="NCBI Taxonomy" id="1944633"/>
    <lineage>
        <taxon>Bacteria</taxon>
        <taxon>Bacillati</taxon>
        <taxon>Bacillota</taxon>
        <taxon>Bacilli</taxon>
        <taxon>Bacillales</taxon>
        <taxon>Bacillaceae</taxon>
        <taxon>Ornithinibacillus</taxon>
    </lineage>
</organism>
<feature type="compositionally biased region" description="Polar residues" evidence="1">
    <location>
        <begin position="115"/>
        <end position="129"/>
    </location>
</feature>
<reference evidence="2 3" key="1">
    <citation type="submission" date="2021-05" db="EMBL/GenBank/DDBJ databases">
        <title>Ornithinibacillus massiliensis sp. nov.</title>
        <authorList>
            <person name="Iwaza R."/>
            <person name="Lagier J.-C."/>
            <person name="Raoult D."/>
        </authorList>
    </citation>
    <scope>NUCLEOTIDE SEQUENCE [LARGE SCALE GENOMIC DNA]</scope>
    <source>
        <strain evidence="2 3">Marseille-P3601</strain>
    </source>
</reference>
<protein>
    <submittedName>
        <fullName evidence="2">Uncharacterized protein</fullName>
    </submittedName>
</protein>
<feature type="compositionally biased region" description="Polar residues" evidence="1">
    <location>
        <begin position="201"/>
        <end position="217"/>
    </location>
</feature>
<sequence>MEVKKETIGILASFLLALPLLGGGYWVINSLMNQPAKTITDQTSPQSIEEPESNVDGTHIFVKDEISITDLDDSYRYNSEEETEAMVLEDTEDTEDNSMEEEVDVSDSIHEDNVGNENQNSSVANSTERTNVRQDKQPVQDKTNNKPATTRPEKNEQKEKTTDSKNKKDDKQTSPPKKEEKVPPEDNKTDSNPKENEEKPTTPSDTNEDNTGSQKPPSTDKGDPTDEPGGGDASEVPEALG</sequence>
<accession>A0ABS5MAK3</accession>